<feature type="region of interest" description="Disordered" evidence="1">
    <location>
        <begin position="215"/>
        <end position="240"/>
    </location>
</feature>
<name>A0AAN9SUZ2_PSOTE</name>
<protein>
    <recommendedName>
        <fullName evidence="4">Late embryogenesis abundant protein D-29</fullName>
    </recommendedName>
</protein>
<feature type="compositionally biased region" description="Basic and acidic residues" evidence="1">
    <location>
        <begin position="268"/>
        <end position="279"/>
    </location>
</feature>
<organism evidence="2 3">
    <name type="scientific">Psophocarpus tetragonolobus</name>
    <name type="common">Winged bean</name>
    <name type="synonym">Dolichos tetragonolobus</name>
    <dbReference type="NCBI Taxonomy" id="3891"/>
    <lineage>
        <taxon>Eukaryota</taxon>
        <taxon>Viridiplantae</taxon>
        <taxon>Streptophyta</taxon>
        <taxon>Embryophyta</taxon>
        <taxon>Tracheophyta</taxon>
        <taxon>Spermatophyta</taxon>
        <taxon>Magnoliopsida</taxon>
        <taxon>eudicotyledons</taxon>
        <taxon>Gunneridae</taxon>
        <taxon>Pentapetalae</taxon>
        <taxon>rosids</taxon>
        <taxon>fabids</taxon>
        <taxon>Fabales</taxon>
        <taxon>Fabaceae</taxon>
        <taxon>Papilionoideae</taxon>
        <taxon>50 kb inversion clade</taxon>
        <taxon>NPAAA clade</taxon>
        <taxon>indigoferoid/millettioid clade</taxon>
        <taxon>Phaseoleae</taxon>
        <taxon>Psophocarpus</taxon>
    </lineage>
</organism>
<reference evidence="2 3" key="1">
    <citation type="submission" date="2024-01" db="EMBL/GenBank/DDBJ databases">
        <title>The genomes of 5 underutilized Papilionoideae crops provide insights into root nodulation and disease resistanc.</title>
        <authorList>
            <person name="Jiang F."/>
        </authorList>
    </citation>
    <scope>NUCLEOTIDE SEQUENCE [LARGE SCALE GENOMIC DNA]</scope>
    <source>
        <strain evidence="2">DUOXIRENSHENG_FW03</strain>
        <tissue evidence="2">Leaves</tissue>
    </source>
</reference>
<evidence type="ECO:0008006" key="4">
    <source>
        <dbReference type="Google" id="ProtNLM"/>
    </source>
</evidence>
<dbReference type="PANTHER" id="PTHR47372:SF33">
    <property type="entry name" value="LATE EMBRYOGENESIS ABUNDANT (LEA) PROTEIN-RELATED"/>
    <property type="match status" value="1"/>
</dbReference>
<evidence type="ECO:0000313" key="3">
    <source>
        <dbReference type="Proteomes" id="UP001386955"/>
    </source>
</evidence>
<gene>
    <name evidence="2" type="ORF">VNO78_08336</name>
</gene>
<proteinExistence type="predicted"/>
<evidence type="ECO:0000256" key="1">
    <source>
        <dbReference type="SAM" id="MobiDB-lite"/>
    </source>
</evidence>
<keyword evidence="3" id="KW-1185">Reference proteome</keyword>
<comment type="caution">
    <text evidence="2">The sequence shown here is derived from an EMBL/GenBank/DDBJ whole genome shotgun (WGS) entry which is preliminary data.</text>
</comment>
<dbReference type="Proteomes" id="UP001386955">
    <property type="component" value="Unassembled WGS sequence"/>
</dbReference>
<accession>A0AAN9SUZ2</accession>
<dbReference type="AlphaFoldDB" id="A0AAN9SUZ2"/>
<dbReference type="Gene3D" id="1.10.287.700">
    <property type="entry name" value="Helix hairpin bin"/>
    <property type="match status" value="1"/>
</dbReference>
<dbReference type="EMBL" id="JAYMYS010000002">
    <property type="protein sequence ID" value="KAK7406706.1"/>
    <property type="molecule type" value="Genomic_DNA"/>
</dbReference>
<sequence>MRLQLQHVSSKFGHVCLKHHVELMLQLQNICIMHIIAFLWVCVGTCRASGEDVVEDAKGKAEDVKNFAGDAVHDVGKETRSWADWAKEKFSKTFGGGEDNEKHVAQNMRYISEASEYDSGGMGSGNEKAREVDNDGDHAKIIRMPNSFENAKQNTYTASDKASSMAHNAKVNMDESIQNAKDKATDAYDDATHKAKRAMDCGGDKAADAFDEAKERMKEAGEKADDAKDKMSETMGNERDKVAETFDKAKQELSEAYAAAKNTMTEEAKAKYEAEKEKASSATGDLGATMRDTPNL</sequence>
<feature type="region of interest" description="Disordered" evidence="1">
    <location>
        <begin position="268"/>
        <end position="296"/>
    </location>
</feature>
<evidence type="ECO:0000313" key="2">
    <source>
        <dbReference type="EMBL" id="KAK7406706.1"/>
    </source>
</evidence>
<dbReference type="PANTHER" id="PTHR47372">
    <property type="entry name" value="DAUER UP-REGULATED-RELATED"/>
    <property type="match status" value="1"/>
</dbReference>